<evidence type="ECO:0000313" key="1">
    <source>
        <dbReference type="EMBL" id="CAF1540466.1"/>
    </source>
</evidence>
<proteinExistence type="predicted"/>
<feature type="non-terminal residue" evidence="1">
    <location>
        <position position="1"/>
    </location>
</feature>
<dbReference type="EMBL" id="CAJNOG010004344">
    <property type="protein sequence ID" value="CAF1540466.1"/>
    <property type="molecule type" value="Genomic_DNA"/>
</dbReference>
<accession>A0A815VVB0</accession>
<evidence type="ECO:0000313" key="2">
    <source>
        <dbReference type="Proteomes" id="UP000663845"/>
    </source>
</evidence>
<organism evidence="1 2">
    <name type="scientific">Adineta steineri</name>
    <dbReference type="NCBI Taxonomy" id="433720"/>
    <lineage>
        <taxon>Eukaryota</taxon>
        <taxon>Metazoa</taxon>
        <taxon>Spiralia</taxon>
        <taxon>Gnathifera</taxon>
        <taxon>Rotifera</taxon>
        <taxon>Eurotatoria</taxon>
        <taxon>Bdelloidea</taxon>
        <taxon>Adinetida</taxon>
        <taxon>Adinetidae</taxon>
        <taxon>Adineta</taxon>
    </lineage>
</organism>
<reference evidence="1" key="1">
    <citation type="submission" date="2021-02" db="EMBL/GenBank/DDBJ databases">
        <authorList>
            <person name="Nowell W R."/>
        </authorList>
    </citation>
    <scope>NUCLEOTIDE SEQUENCE</scope>
</reference>
<comment type="caution">
    <text evidence="1">The sequence shown here is derived from an EMBL/GenBank/DDBJ whole genome shotgun (WGS) entry which is preliminary data.</text>
</comment>
<gene>
    <name evidence="1" type="ORF">JYZ213_LOCUS45674</name>
</gene>
<dbReference type="Proteomes" id="UP000663845">
    <property type="component" value="Unassembled WGS sequence"/>
</dbReference>
<protein>
    <submittedName>
        <fullName evidence="1">Uncharacterized protein</fullName>
    </submittedName>
</protein>
<name>A0A815VVB0_9BILA</name>
<dbReference type="AlphaFoldDB" id="A0A815VVB0"/>
<sequence length="104" mass="12683">MQIDRQNRLNRILNDLSTLFPYIKHLTIDVNPKLYVDIKIIKTMLDVFKELISLKIQRTNKYILDKTIQDDRQVRNYFEINSLRLHHSETYEIICKDSQFEIWL</sequence>